<accession>A0A6M3JWJ5</accession>
<name>A0A6M3JWJ5_9ZZZZ</name>
<proteinExistence type="predicted"/>
<dbReference type="Pfam" id="PF14216">
    <property type="entry name" value="DUF4326"/>
    <property type="match status" value="1"/>
</dbReference>
<gene>
    <name evidence="2" type="ORF">MM415A02228_0011</name>
</gene>
<evidence type="ECO:0000259" key="1">
    <source>
        <dbReference type="Pfam" id="PF14216"/>
    </source>
</evidence>
<evidence type="ECO:0000313" key="2">
    <source>
        <dbReference type="EMBL" id="QJA73808.1"/>
    </source>
</evidence>
<dbReference type="InterPro" id="IPR025475">
    <property type="entry name" value="DUF4326"/>
</dbReference>
<sequence>MMKTLIVNIKKDKYDVLIDRSTIWGNPFIIGKDGNRKQVIEKYRLYLINNPYLMSRIHELKGLQLGCHCKTKECHGDVIVDILEGDYHL</sequence>
<feature type="domain" description="DUF4326" evidence="1">
    <location>
        <begin position="8"/>
        <end position="80"/>
    </location>
</feature>
<reference evidence="2" key="1">
    <citation type="submission" date="2020-03" db="EMBL/GenBank/DDBJ databases">
        <title>The deep terrestrial virosphere.</title>
        <authorList>
            <person name="Holmfeldt K."/>
            <person name="Nilsson E."/>
            <person name="Simone D."/>
            <person name="Lopez-Fernandez M."/>
            <person name="Wu X."/>
            <person name="de Brujin I."/>
            <person name="Lundin D."/>
            <person name="Andersson A."/>
            <person name="Bertilsson S."/>
            <person name="Dopson M."/>
        </authorList>
    </citation>
    <scope>NUCLEOTIDE SEQUENCE</scope>
    <source>
        <strain evidence="2">MM415A02228</strain>
    </source>
</reference>
<protein>
    <recommendedName>
        <fullName evidence="1">DUF4326 domain-containing protein</fullName>
    </recommendedName>
</protein>
<organism evidence="2">
    <name type="scientific">viral metagenome</name>
    <dbReference type="NCBI Taxonomy" id="1070528"/>
    <lineage>
        <taxon>unclassified sequences</taxon>
        <taxon>metagenomes</taxon>
        <taxon>organismal metagenomes</taxon>
    </lineage>
</organism>
<dbReference type="EMBL" id="MT142054">
    <property type="protein sequence ID" value="QJA73808.1"/>
    <property type="molecule type" value="Genomic_DNA"/>
</dbReference>
<dbReference type="AlphaFoldDB" id="A0A6M3JWJ5"/>